<dbReference type="Pfam" id="PF00171">
    <property type="entry name" value="Aldedh"/>
    <property type="match status" value="1"/>
</dbReference>
<dbReference type="RefSeq" id="WP_168087568.1">
    <property type="nucleotide sequence ID" value="NZ_BHZH01000309.1"/>
</dbReference>
<gene>
    <name evidence="6" type="ORF">HCN52_07430</name>
</gene>
<dbReference type="PANTHER" id="PTHR11699">
    <property type="entry name" value="ALDEHYDE DEHYDROGENASE-RELATED"/>
    <property type="match status" value="1"/>
</dbReference>
<comment type="similarity">
    <text evidence="3">Belongs to the aldehyde dehydrogenase family.</text>
</comment>
<dbReference type="InterPro" id="IPR016163">
    <property type="entry name" value="Ald_DH_C"/>
</dbReference>
<feature type="compositionally biased region" description="Pro residues" evidence="4">
    <location>
        <begin position="1"/>
        <end position="10"/>
    </location>
</feature>
<dbReference type="InterPro" id="IPR016162">
    <property type="entry name" value="Ald_DH_N"/>
</dbReference>
<feature type="active site" evidence="2">
    <location>
        <position position="257"/>
    </location>
</feature>
<evidence type="ECO:0000313" key="7">
    <source>
        <dbReference type="Proteomes" id="UP000727056"/>
    </source>
</evidence>
<evidence type="ECO:0000256" key="1">
    <source>
        <dbReference type="ARBA" id="ARBA00023002"/>
    </source>
</evidence>
<dbReference type="PROSITE" id="PS00687">
    <property type="entry name" value="ALDEHYDE_DEHYDR_GLU"/>
    <property type="match status" value="1"/>
</dbReference>
<reference evidence="6 7" key="1">
    <citation type="submission" date="2020-03" db="EMBL/GenBank/DDBJ databases">
        <title>Draft genome of Streptomyces sp. ventii, isolated from the Axial Seamount in the Pacific Ocean, and resequencing of the two type strains Streptomyces lonarensis strain NCL 716 and Streptomyces bohaiensis strain 11A07.</title>
        <authorList>
            <person name="Loughran R.M."/>
            <person name="Pfannmuller K.M."/>
            <person name="Wasson B.J."/>
            <person name="Deadmond M.C."/>
            <person name="Paddock B.E."/>
            <person name="Koyack M.J."/>
            <person name="Gallegos D.A."/>
            <person name="Mitchell E.A."/>
            <person name="Ushijima B."/>
            <person name="Saw J.H."/>
            <person name="Mcphail K.L."/>
            <person name="Videau P."/>
        </authorList>
    </citation>
    <scope>NUCLEOTIDE SEQUENCE [LARGE SCALE GENOMIC DNA]</scope>
    <source>
        <strain evidence="6 7">11A07</strain>
    </source>
</reference>
<keyword evidence="7" id="KW-1185">Reference proteome</keyword>
<evidence type="ECO:0000256" key="2">
    <source>
        <dbReference type="PROSITE-ProRule" id="PRU10007"/>
    </source>
</evidence>
<dbReference type="InterPro" id="IPR016161">
    <property type="entry name" value="Ald_DH/histidinol_DH"/>
</dbReference>
<dbReference type="Gene3D" id="3.40.605.10">
    <property type="entry name" value="Aldehyde Dehydrogenase, Chain A, domain 1"/>
    <property type="match status" value="1"/>
</dbReference>
<dbReference type="Proteomes" id="UP000727056">
    <property type="component" value="Unassembled WGS sequence"/>
</dbReference>
<dbReference type="SUPFAM" id="SSF53720">
    <property type="entry name" value="ALDH-like"/>
    <property type="match status" value="1"/>
</dbReference>
<dbReference type="InterPro" id="IPR015590">
    <property type="entry name" value="Aldehyde_DH_dom"/>
</dbReference>
<evidence type="ECO:0000256" key="4">
    <source>
        <dbReference type="SAM" id="MobiDB-lite"/>
    </source>
</evidence>
<dbReference type="Gene3D" id="3.40.309.10">
    <property type="entry name" value="Aldehyde Dehydrogenase, Chain A, domain 2"/>
    <property type="match status" value="1"/>
</dbReference>
<evidence type="ECO:0000259" key="5">
    <source>
        <dbReference type="Pfam" id="PF00171"/>
    </source>
</evidence>
<evidence type="ECO:0000313" key="6">
    <source>
        <dbReference type="EMBL" id="NJQ14780.1"/>
    </source>
</evidence>
<keyword evidence="1 3" id="KW-0560">Oxidoreductase</keyword>
<feature type="compositionally biased region" description="Basic and acidic residues" evidence="4">
    <location>
        <begin position="13"/>
        <end position="28"/>
    </location>
</feature>
<comment type="caution">
    <text evidence="6">The sequence shown here is derived from an EMBL/GenBank/DDBJ whole genome shotgun (WGS) entry which is preliminary data.</text>
</comment>
<dbReference type="InterPro" id="IPR016160">
    <property type="entry name" value="Ald_DH_CS_CYS"/>
</dbReference>
<feature type="region of interest" description="Disordered" evidence="4">
    <location>
        <begin position="1"/>
        <end position="30"/>
    </location>
</feature>
<evidence type="ECO:0000256" key="3">
    <source>
        <dbReference type="RuleBase" id="RU003345"/>
    </source>
</evidence>
<dbReference type="EMBL" id="JAAVJC010000038">
    <property type="protein sequence ID" value="NJQ14780.1"/>
    <property type="molecule type" value="Genomic_DNA"/>
</dbReference>
<proteinExistence type="inferred from homology"/>
<dbReference type="PROSITE" id="PS00070">
    <property type="entry name" value="ALDEHYDE_DEHYDR_CYS"/>
    <property type="match status" value="1"/>
</dbReference>
<sequence length="484" mass="50537">MPVPPAPTQEPPAVHRPDPADPPRDGGSDHTLTLIDPATEQVITTLPGTSPAEVDAAVRRAAAAQQRWAALAPADRARLLRRFAAEVDTHLEELAATETREAGHPLAGSRWEAGNVRDVLEYAAGGVERLHGRQIPVAGGIDVTFAEPLGVVGVIAPWNFPMPVAAWGSAPALAAGNAVLLKPAEATPLTALRLAELALAAGLPEGLFQVLPGAGDITGAALVDHPGVAKIVFTGSTAVGRRIMTRCAATTKRLTLELGGKSPNIVFADADLESAAAAAPGSFLDNTGQDCCARSRILVQRSCYDRFLELLEPAVLALRTGDPTDPATDLGPLISGPHRERVRALVPESTPAAVRGTVPQGPGYWYPATVLEAARAPEAALTEEVFGPVAVVIPFDEEPDAVRLANATDYGLAGSLWTRDIGRALRVARAVHAGNLSVNSHSAVRYATPFGGFKQSGLGRELGPDALDAFTETKNVFISTEENA</sequence>
<dbReference type="CDD" id="cd07078">
    <property type="entry name" value="ALDH"/>
    <property type="match status" value="1"/>
</dbReference>
<organism evidence="6 7">
    <name type="scientific">Streptomyces bohaiensis</name>
    <dbReference type="NCBI Taxonomy" id="1431344"/>
    <lineage>
        <taxon>Bacteria</taxon>
        <taxon>Bacillati</taxon>
        <taxon>Actinomycetota</taxon>
        <taxon>Actinomycetes</taxon>
        <taxon>Kitasatosporales</taxon>
        <taxon>Streptomycetaceae</taxon>
        <taxon>Streptomyces</taxon>
    </lineage>
</organism>
<feature type="domain" description="Aldehyde dehydrogenase" evidence="5">
    <location>
        <begin position="30"/>
        <end position="476"/>
    </location>
</feature>
<accession>A0ABX1CA75</accession>
<name>A0ABX1CA75_9ACTN</name>
<protein>
    <submittedName>
        <fullName evidence="6">Aldehyde dehydrogenase</fullName>
    </submittedName>
</protein>
<dbReference type="InterPro" id="IPR029510">
    <property type="entry name" value="Ald_DH_CS_GLU"/>
</dbReference>